<reference evidence="3 4" key="1">
    <citation type="submission" date="2024-09" db="EMBL/GenBank/DDBJ databases">
        <authorList>
            <person name="Sun Q."/>
            <person name="Mori K."/>
        </authorList>
    </citation>
    <scope>NUCLEOTIDE SEQUENCE [LARGE SCALE GENOMIC DNA]</scope>
    <source>
        <strain evidence="3 4">JCM 12520</strain>
    </source>
</reference>
<dbReference type="PANTHER" id="PTHR40032">
    <property type="entry name" value="EXPORTED PROTEIN-RELATED"/>
    <property type="match status" value="1"/>
</dbReference>
<feature type="region of interest" description="Disordered" evidence="1">
    <location>
        <begin position="128"/>
        <end position="151"/>
    </location>
</feature>
<dbReference type="PANTHER" id="PTHR40032:SF1">
    <property type="entry name" value="EXPORTED PROTEIN"/>
    <property type="match status" value="1"/>
</dbReference>
<dbReference type="Pfam" id="PF12671">
    <property type="entry name" value="Amidase_6"/>
    <property type="match status" value="1"/>
</dbReference>
<feature type="domain" description="Putative amidase" evidence="2">
    <location>
        <begin position="178"/>
        <end position="335"/>
    </location>
</feature>
<sequence length="343" mass="39472">MFANWKSAVYEYAQRRNRLEIEGDAGEQLMSIVRDDRFVRKLDVRLRRMKAGRKARRAEPLRSETGLKIRNTDDFGQEAYVELEFRRSMEYGQEGQSFREDRMDVELLKIAQRGKQWIIAGVEPMATERRGSSAAPPPFVQTDQEEPDPSAGLVRPAPFLSPLVSASSGFRPVSRVREYEREKARRYAEKWWNGTEPQYAELESDCTNFVSQCLFAGGAPMNYTGKRESGWWYQGKDGSKEYWSYSWAVAHSLQAFLTSSKGGLRADVTDSPHKLAIGDVICYDWDGDGRFQHNAIVTGFDAAGMPLVNAHTTNSRMRYWDYRDSYAWTPNTRYRFLHIADSF</sequence>
<name>A0ABV5W692_9BACL</name>
<gene>
    <name evidence="3" type="ORF">ACFFNY_31365</name>
</gene>
<accession>A0ABV5W692</accession>
<proteinExistence type="predicted"/>
<organism evidence="3 4">
    <name type="scientific">Paenibacillus hodogayensis</name>
    <dbReference type="NCBI Taxonomy" id="279208"/>
    <lineage>
        <taxon>Bacteria</taxon>
        <taxon>Bacillati</taxon>
        <taxon>Bacillota</taxon>
        <taxon>Bacilli</taxon>
        <taxon>Bacillales</taxon>
        <taxon>Paenibacillaceae</taxon>
        <taxon>Paenibacillus</taxon>
    </lineage>
</organism>
<protein>
    <submittedName>
        <fullName evidence="3">Amidase domain-containing protein</fullName>
    </submittedName>
</protein>
<dbReference type="RefSeq" id="WP_344913267.1">
    <property type="nucleotide sequence ID" value="NZ_BAAAYO010000012.1"/>
</dbReference>
<dbReference type="Proteomes" id="UP001589619">
    <property type="component" value="Unassembled WGS sequence"/>
</dbReference>
<dbReference type="InterPro" id="IPR024301">
    <property type="entry name" value="Amidase_6"/>
</dbReference>
<evidence type="ECO:0000259" key="2">
    <source>
        <dbReference type="Pfam" id="PF12671"/>
    </source>
</evidence>
<dbReference type="EMBL" id="JBHMAG010000020">
    <property type="protein sequence ID" value="MFB9756099.1"/>
    <property type="molecule type" value="Genomic_DNA"/>
</dbReference>
<comment type="caution">
    <text evidence="3">The sequence shown here is derived from an EMBL/GenBank/DDBJ whole genome shotgun (WGS) entry which is preliminary data.</text>
</comment>
<evidence type="ECO:0000313" key="4">
    <source>
        <dbReference type="Proteomes" id="UP001589619"/>
    </source>
</evidence>
<evidence type="ECO:0000256" key="1">
    <source>
        <dbReference type="SAM" id="MobiDB-lite"/>
    </source>
</evidence>
<evidence type="ECO:0000313" key="3">
    <source>
        <dbReference type="EMBL" id="MFB9756099.1"/>
    </source>
</evidence>
<keyword evidence="4" id="KW-1185">Reference proteome</keyword>